<evidence type="ECO:0000313" key="3">
    <source>
        <dbReference type="Proteomes" id="UP000187172"/>
    </source>
</evidence>
<reference evidence="2 3" key="1">
    <citation type="submission" date="2016-11" db="EMBL/GenBank/DDBJ databases">
        <title>Paenibacillus species isolates.</title>
        <authorList>
            <person name="Beno S.M."/>
        </authorList>
    </citation>
    <scope>NUCLEOTIDE SEQUENCE [LARGE SCALE GENOMIC DNA]</scope>
    <source>
        <strain evidence="2 3">FSL R5-0378</strain>
    </source>
</reference>
<dbReference type="InterPro" id="IPR036237">
    <property type="entry name" value="Xyl_isomerase-like_sf"/>
</dbReference>
<organism evidence="2 3">
    <name type="scientific">Paenibacillus rhizosphaerae</name>
    <dbReference type="NCBI Taxonomy" id="297318"/>
    <lineage>
        <taxon>Bacteria</taxon>
        <taxon>Bacillati</taxon>
        <taxon>Bacillota</taxon>
        <taxon>Bacilli</taxon>
        <taxon>Bacillales</taxon>
        <taxon>Paenibacillaceae</taxon>
        <taxon>Paenibacillus</taxon>
    </lineage>
</organism>
<proteinExistence type="predicted"/>
<protein>
    <submittedName>
        <fullName evidence="2">Sugar phosphate isomerase</fullName>
    </submittedName>
</protein>
<dbReference type="GO" id="GO:0016853">
    <property type="term" value="F:isomerase activity"/>
    <property type="evidence" value="ECO:0007669"/>
    <property type="project" value="UniProtKB-KW"/>
</dbReference>
<evidence type="ECO:0000259" key="1">
    <source>
        <dbReference type="Pfam" id="PF01261"/>
    </source>
</evidence>
<evidence type="ECO:0000313" key="2">
    <source>
        <dbReference type="EMBL" id="OMF55581.1"/>
    </source>
</evidence>
<name>A0A1R1EUS4_9BACL</name>
<dbReference type="STRING" id="297318.BK138_13015"/>
<accession>A0A1R1EUS4</accession>
<feature type="domain" description="Xylose isomerase-like TIM barrel" evidence="1">
    <location>
        <begin position="23"/>
        <end position="245"/>
    </location>
</feature>
<keyword evidence="3" id="KW-1185">Reference proteome</keyword>
<keyword evidence="2" id="KW-0413">Isomerase</keyword>
<dbReference type="EMBL" id="MRTP01000002">
    <property type="protein sequence ID" value="OMF55581.1"/>
    <property type="molecule type" value="Genomic_DNA"/>
</dbReference>
<gene>
    <name evidence="2" type="ORF">BK138_13015</name>
</gene>
<dbReference type="PANTHER" id="PTHR12110:SF41">
    <property type="entry name" value="INOSOSE DEHYDRATASE"/>
    <property type="match status" value="1"/>
</dbReference>
<dbReference type="Gene3D" id="3.20.20.150">
    <property type="entry name" value="Divalent-metal-dependent TIM barrel enzymes"/>
    <property type="match status" value="1"/>
</dbReference>
<dbReference type="Proteomes" id="UP000187172">
    <property type="component" value="Unassembled WGS sequence"/>
</dbReference>
<sequence length="255" mass="28858">MLKLGLQLYTVREEMEKDFEGTLKKVAELGYQGVEFHTFFGRSSAEVKKLLDENGLVAIGTHTPYDRMQNALDEEIAYNKEIGSSSLIVPYLGEEQRKWDEVFDNLKRIGEKCAAQGATLLYHNHDFEFTETRGEETVFDAMYEAVPADLLKVELDTCWVYFAGYDPVEYIEKYAGRLPIVHWKDVKRKEDGTPQTVELGAGEVNLEAVAEAADQAGVEWIVVEQDFCERPPLESIAASMEWIKSYARNGGPVNV</sequence>
<dbReference type="RefSeq" id="WP_076169973.1">
    <property type="nucleotide sequence ID" value="NZ_MRTP01000002.1"/>
</dbReference>
<comment type="caution">
    <text evidence="2">The sequence shown here is derived from an EMBL/GenBank/DDBJ whole genome shotgun (WGS) entry which is preliminary data.</text>
</comment>
<dbReference type="Pfam" id="PF01261">
    <property type="entry name" value="AP_endonuc_2"/>
    <property type="match status" value="1"/>
</dbReference>
<dbReference type="InterPro" id="IPR050312">
    <property type="entry name" value="IolE/XylAMocC-like"/>
</dbReference>
<dbReference type="AlphaFoldDB" id="A0A1R1EUS4"/>
<dbReference type="InterPro" id="IPR013022">
    <property type="entry name" value="Xyl_isomerase-like_TIM-brl"/>
</dbReference>
<dbReference type="PANTHER" id="PTHR12110">
    <property type="entry name" value="HYDROXYPYRUVATE ISOMERASE"/>
    <property type="match status" value="1"/>
</dbReference>
<dbReference type="SUPFAM" id="SSF51658">
    <property type="entry name" value="Xylose isomerase-like"/>
    <property type="match status" value="1"/>
</dbReference>